<evidence type="ECO:0000313" key="2">
    <source>
        <dbReference type="EMBL" id="MCG2462480.1"/>
    </source>
</evidence>
<dbReference type="Gene3D" id="1.10.10.10">
    <property type="entry name" value="Winged helix-like DNA-binding domain superfamily/Winged helix DNA-binding domain"/>
    <property type="match status" value="1"/>
</dbReference>
<gene>
    <name evidence="2" type="ORF">K8352_17090</name>
</gene>
<dbReference type="PANTHER" id="PTHR43736">
    <property type="entry name" value="ADP-RIBOSE PYROPHOSPHATASE"/>
    <property type="match status" value="1"/>
</dbReference>
<dbReference type="AlphaFoldDB" id="A0AAE3JPU4"/>
<dbReference type="InterPro" id="IPR036390">
    <property type="entry name" value="WH_DNA-bd_sf"/>
</dbReference>
<evidence type="ECO:0000313" key="3">
    <source>
        <dbReference type="Proteomes" id="UP001200642"/>
    </source>
</evidence>
<organism evidence="2 3">
    <name type="scientific">Cerina litoralis</name>
    <dbReference type="NCBI Taxonomy" id="2874477"/>
    <lineage>
        <taxon>Bacteria</taxon>
        <taxon>Pseudomonadati</taxon>
        <taxon>Bacteroidota</taxon>
        <taxon>Flavobacteriia</taxon>
        <taxon>Flavobacteriales</taxon>
        <taxon>Flavobacteriaceae</taxon>
        <taxon>Cerina</taxon>
    </lineage>
</organism>
<dbReference type="PANTHER" id="PTHR43736:SF4">
    <property type="entry name" value="SLR1690 PROTEIN"/>
    <property type="match status" value="1"/>
</dbReference>
<keyword evidence="3" id="KW-1185">Reference proteome</keyword>
<accession>A0AAE3JPU4</accession>
<dbReference type="InterPro" id="IPR036388">
    <property type="entry name" value="WH-like_DNA-bd_sf"/>
</dbReference>
<dbReference type="EMBL" id="JAIRBC010000033">
    <property type="protein sequence ID" value="MCG2462480.1"/>
    <property type="molecule type" value="Genomic_DNA"/>
</dbReference>
<dbReference type="InterPro" id="IPR000086">
    <property type="entry name" value="NUDIX_hydrolase_dom"/>
</dbReference>
<feature type="domain" description="Nudix hydrolase" evidence="1">
    <location>
        <begin position="24"/>
        <end position="182"/>
    </location>
</feature>
<dbReference type="Pfam" id="PF00293">
    <property type="entry name" value="NUDIX"/>
    <property type="match status" value="1"/>
</dbReference>
<reference evidence="2" key="1">
    <citation type="submission" date="2023-02" db="EMBL/GenBank/DDBJ databases">
        <title>Genome of Flavobacteriaceae gen. nov. sp. strain F89.</title>
        <authorList>
            <person name="Wang Y."/>
        </authorList>
    </citation>
    <scope>NUCLEOTIDE SEQUENCE</scope>
    <source>
        <strain evidence="2">F89</strain>
    </source>
</reference>
<protein>
    <submittedName>
        <fullName evidence="2">NUDIX domain-containing protein</fullName>
    </submittedName>
</protein>
<evidence type="ECO:0000259" key="1">
    <source>
        <dbReference type="PROSITE" id="PS51462"/>
    </source>
</evidence>
<name>A0AAE3JPU4_9FLAO</name>
<dbReference type="CDD" id="cd18873">
    <property type="entry name" value="NUDIX_NadM_like"/>
    <property type="match status" value="1"/>
</dbReference>
<dbReference type="Proteomes" id="UP001200642">
    <property type="component" value="Unassembled WGS sequence"/>
</dbReference>
<dbReference type="SUPFAM" id="SSF55811">
    <property type="entry name" value="Nudix"/>
    <property type="match status" value="1"/>
</dbReference>
<sequence>MNKKCTTDPDRSYKQPEFDLDKYIPGHSVDCVIVGYENQQLKILLVKWKLGGPWALPGGFVGRDQDLEAAAHQVLEERTGLKSIFLQQFHTFGRSDRHSRFKEQMDQVKAISQQLGTMDLKFSKWASQRFISTGYFALTEIKKTCPKPDFLSEKCEWVSLEKLPELIFDHNKIVDKTLKHLRIQLNFLPIGISLMPHKFTMQDLQKLYEAILQRPLERSNFQRKILKLGMLHRNGKLLTGAANKAPYLYSFNLEKYNSMVENGIGFSYLGDKIL</sequence>
<comment type="caution">
    <text evidence="2">The sequence shown here is derived from an EMBL/GenBank/DDBJ whole genome shotgun (WGS) entry which is preliminary data.</text>
</comment>
<dbReference type="PROSITE" id="PS51462">
    <property type="entry name" value="NUDIX"/>
    <property type="match status" value="1"/>
</dbReference>
<dbReference type="InterPro" id="IPR054105">
    <property type="entry name" value="WHD_NrtR"/>
</dbReference>
<dbReference type="RefSeq" id="WP_317903618.1">
    <property type="nucleotide sequence ID" value="NZ_JAIRBC010000033.1"/>
</dbReference>
<dbReference type="Pfam" id="PF21906">
    <property type="entry name" value="WHD_NrtR"/>
    <property type="match status" value="1"/>
</dbReference>
<dbReference type="Gene3D" id="3.90.79.10">
    <property type="entry name" value="Nucleoside Triphosphate Pyrophosphohydrolase"/>
    <property type="match status" value="1"/>
</dbReference>
<dbReference type="InterPro" id="IPR015797">
    <property type="entry name" value="NUDIX_hydrolase-like_dom_sf"/>
</dbReference>
<dbReference type="SUPFAM" id="SSF46785">
    <property type="entry name" value="Winged helix' DNA-binding domain"/>
    <property type="match status" value="1"/>
</dbReference>
<proteinExistence type="predicted"/>